<comment type="caution">
    <text evidence="4">The sequence shown here is derived from an EMBL/GenBank/DDBJ whole genome shotgun (WGS) entry which is preliminary data.</text>
</comment>
<keyword evidence="2" id="KW-0677">Repeat</keyword>
<reference evidence="4" key="1">
    <citation type="submission" date="2022-10" db="EMBL/GenBank/DDBJ databases">
        <title>Comparative genomic analysis of Cohnella hashimotonis sp. nov., isolated from the International Space Station.</title>
        <authorList>
            <person name="Simpson A."/>
            <person name="Venkateswaran K."/>
        </authorList>
    </citation>
    <scope>NUCLEOTIDE SEQUENCE</scope>
    <source>
        <strain evidence="4">DSM 28161</strain>
    </source>
</reference>
<sequence>MKFVSWKKSIRWRSLLLKAMTVLLLMPSWAATAGATGANDGANDGLSAAGWSSMEAFDRFPDWQINNFVSKDGRAYAQGVSGFVWQYDDGRWLTVSKGGPAVRAIAYDDGVLYGAGGQPGSFRLWKRTDSARTWMEIASFNAYDVASMHAYEGKLLISAVVNGDWNSTLVYDLAQNEWKPASASGPVNQFVELGGTLYASINLKGEMGLRALNASDLTWSEKEPLDNGQGKTLQSFGGKLYATNNNGVYEWGEDDNEWTLIGDVDELGYIDFVYADDTKLYAYSSASSSLYAYAEGQWTLFSDTGDFDIGSLYAVNGVLMALARESSKGIRYYANGEWMSASNPVAATAEADGTIYTGCGQTDTGTCHYVYAYKNGSSAIVEGLPDTQIYALAVLNGTLYAGGNEIYAHALNDANSGWTTLSLPSPSPYFQVPSLVAIDDKLYASIQGSGLWCYNPDIGSWTMISESTPALPLQTDGAALYFGNYTFDYSNFTVRTQLTRYDPIAETAVPLAMAPVQFRTLLAVDGELYGAETTSTDTIPSRTTGSR</sequence>
<evidence type="ECO:0000256" key="3">
    <source>
        <dbReference type="SAM" id="SignalP"/>
    </source>
</evidence>
<keyword evidence="1" id="KW-0880">Kelch repeat</keyword>
<feature type="chain" id="PRO_5040828673" evidence="3">
    <location>
        <begin position="31"/>
        <end position="547"/>
    </location>
</feature>
<dbReference type="AlphaFoldDB" id="A0A9X4L0E1"/>
<keyword evidence="5" id="KW-1185">Reference proteome</keyword>
<dbReference type="PANTHER" id="PTHR24412:SF489">
    <property type="entry name" value="RING FINGER DOMAIN AND KELCH REPEAT-CONTAINING PROTEIN DDB_G0271372"/>
    <property type="match status" value="1"/>
</dbReference>
<dbReference type="RefSeq" id="WP_277538987.1">
    <property type="nucleotide sequence ID" value="NZ_JAPDIA010000009.1"/>
</dbReference>
<keyword evidence="3" id="KW-0732">Signal</keyword>
<evidence type="ECO:0000313" key="4">
    <source>
        <dbReference type="EMBL" id="MDG0814233.1"/>
    </source>
</evidence>
<feature type="signal peptide" evidence="3">
    <location>
        <begin position="1"/>
        <end position="30"/>
    </location>
</feature>
<dbReference type="InterPro" id="IPR011043">
    <property type="entry name" value="Gal_Oxase/kelch_b-propeller"/>
</dbReference>
<proteinExistence type="predicted"/>
<dbReference type="EMBL" id="JAPDIA010000009">
    <property type="protein sequence ID" value="MDG0814233.1"/>
    <property type="molecule type" value="Genomic_DNA"/>
</dbReference>
<evidence type="ECO:0000313" key="5">
    <source>
        <dbReference type="Proteomes" id="UP001153404"/>
    </source>
</evidence>
<evidence type="ECO:0000256" key="2">
    <source>
        <dbReference type="ARBA" id="ARBA00022737"/>
    </source>
</evidence>
<organism evidence="4 5">
    <name type="scientific">Cohnella rhizosphaerae</name>
    <dbReference type="NCBI Taxonomy" id="1457232"/>
    <lineage>
        <taxon>Bacteria</taxon>
        <taxon>Bacillati</taxon>
        <taxon>Bacillota</taxon>
        <taxon>Bacilli</taxon>
        <taxon>Bacillales</taxon>
        <taxon>Paenibacillaceae</taxon>
        <taxon>Cohnella</taxon>
    </lineage>
</organism>
<accession>A0A9X4L0E1</accession>
<dbReference type="SUPFAM" id="SSF50965">
    <property type="entry name" value="Galactose oxidase, central domain"/>
    <property type="match status" value="1"/>
</dbReference>
<name>A0A9X4L0E1_9BACL</name>
<dbReference type="SUPFAM" id="SSF63829">
    <property type="entry name" value="Calcium-dependent phosphotriesterase"/>
    <property type="match status" value="1"/>
</dbReference>
<protein>
    <submittedName>
        <fullName evidence="4">Uncharacterized protein</fullName>
    </submittedName>
</protein>
<gene>
    <name evidence="4" type="ORF">OMP40_36860</name>
</gene>
<evidence type="ECO:0000256" key="1">
    <source>
        <dbReference type="ARBA" id="ARBA00022441"/>
    </source>
</evidence>
<dbReference type="PANTHER" id="PTHR24412">
    <property type="entry name" value="KELCH PROTEIN"/>
    <property type="match status" value="1"/>
</dbReference>
<dbReference type="Proteomes" id="UP001153404">
    <property type="component" value="Unassembled WGS sequence"/>
</dbReference>